<dbReference type="Gene3D" id="3.90.320.10">
    <property type="match status" value="1"/>
</dbReference>
<gene>
    <name evidence="2" type="ORF">HICCMSTLAB_LOCUS6719</name>
</gene>
<feature type="compositionally biased region" description="Polar residues" evidence="1">
    <location>
        <begin position="295"/>
        <end position="304"/>
    </location>
</feature>
<dbReference type="OrthoDB" id="7699452at2759"/>
<evidence type="ECO:0000313" key="2">
    <source>
        <dbReference type="EMBL" id="CAG5093278.1"/>
    </source>
</evidence>
<keyword evidence="3" id="KW-1185">Reference proteome</keyword>
<sequence length="503" mass="57449">MKKSRSRHCGPDKDYGPNATQPDLSETDPSNYEQYKEAHHEKLRNRQKNRTTLETETRNHPFSEPHGYEKDMIPSHLFGKICGMRETTSCSSVINDICNPFLFHEDVLLTMEDQRLKALQLLETQIGKKIVPCGIVVSHNAETFYLCARPDGLVDNDSIVIIVSVSDDEQTNINAALHSHKDMKNLFAKTASNKINTKHPIFSIIQGQLYVTNKQFCYFAVYTPNDLKIAEIIHKDDNFWLEKMKMKLHRFYYSALIDGIVDSRLSRSLPIREAPFTIAARAKKNLAETNKDTPIAQQSSSASTVPVDASTNDHDEELINDYRTVVLNRPLEQFKNNILNEDSLLDDLTISRFLLMIENRNFTIDLPITAANPLQQSTSDNDLAIIGGQADNQHWCCIHYDGHQVAIYDSLNRNNLNLLREPEKRYLQVRYPQQYKRKEIFFKVVTRQPDGSTCGVYAAAYATTIALDGNPCTINYSKDAAAMRKHLFQIISQNQLVQFPRMS</sequence>
<dbReference type="EMBL" id="CAJNRD030001120">
    <property type="protein sequence ID" value="CAG5093278.1"/>
    <property type="molecule type" value="Genomic_DNA"/>
</dbReference>
<name>A0A8J2HC21_COTCN</name>
<reference evidence="2" key="1">
    <citation type="submission" date="2021-04" db="EMBL/GenBank/DDBJ databases">
        <authorList>
            <person name="Chebbi M.A.C M."/>
        </authorList>
    </citation>
    <scope>NUCLEOTIDE SEQUENCE</scope>
</reference>
<feature type="compositionally biased region" description="Polar residues" evidence="1">
    <location>
        <begin position="18"/>
        <end position="33"/>
    </location>
</feature>
<evidence type="ECO:0000256" key="1">
    <source>
        <dbReference type="SAM" id="MobiDB-lite"/>
    </source>
</evidence>
<evidence type="ECO:0008006" key="4">
    <source>
        <dbReference type="Google" id="ProtNLM"/>
    </source>
</evidence>
<dbReference type="SUPFAM" id="SSF52980">
    <property type="entry name" value="Restriction endonuclease-like"/>
    <property type="match status" value="1"/>
</dbReference>
<dbReference type="Proteomes" id="UP000786811">
    <property type="component" value="Unassembled WGS sequence"/>
</dbReference>
<dbReference type="InterPro" id="IPR051703">
    <property type="entry name" value="NF-kappa-B_Signaling_Reg"/>
</dbReference>
<dbReference type="PANTHER" id="PTHR46609:SF8">
    <property type="entry name" value="YQAJ VIRAL RECOMBINASE DOMAIN-CONTAINING PROTEIN"/>
    <property type="match status" value="1"/>
</dbReference>
<feature type="compositionally biased region" description="Basic and acidic residues" evidence="1">
    <location>
        <begin position="51"/>
        <end position="68"/>
    </location>
</feature>
<dbReference type="GO" id="GO:0006281">
    <property type="term" value="P:DNA repair"/>
    <property type="evidence" value="ECO:0007669"/>
    <property type="project" value="UniProtKB-ARBA"/>
</dbReference>
<dbReference type="InterPro" id="IPR011604">
    <property type="entry name" value="PDDEXK-like_dom_sf"/>
</dbReference>
<feature type="region of interest" description="Disordered" evidence="1">
    <location>
        <begin position="1"/>
        <end position="68"/>
    </location>
</feature>
<dbReference type="PANTHER" id="PTHR46609">
    <property type="entry name" value="EXONUCLEASE, PHAGE-TYPE/RECB, C-TERMINAL DOMAIN-CONTAINING PROTEIN"/>
    <property type="match status" value="1"/>
</dbReference>
<protein>
    <recommendedName>
        <fullName evidence="4">Ubiquitin-like protease family profile domain-containing protein</fullName>
    </recommendedName>
</protein>
<feature type="region of interest" description="Disordered" evidence="1">
    <location>
        <begin position="289"/>
        <end position="311"/>
    </location>
</feature>
<dbReference type="Gene3D" id="3.40.395.10">
    <property type="entry name" value="Adenoviral Proteinase, Chain A"/>
    <property type="match status" value="1"/>
</dbReference>
<comment type="caution">
    <text evidence="2">The sequence shown here is derived from an EMBL/GenBank/DDBJ whole genome shotgun (WGS) entry which is preliminary data.</text>
</comment>
<dbReference type="InterPro" id="IPR011335">
    <property type="entry name" value="Restrct_endonuc-II-like"/>
</dbReference>
<evidence type="ECO:0000313" key="3">
    <source>
        <dbReference type="Proteomes" id="UP000786811"/>
    </source>
</evidence>
<dbReference type="AlphaFoldDB" id="A0A8J2HC21"/>
<proteinExistence type="predicted"/>
<accession>A0A8J2HC21</accession>
<dbReference type="SUPFAM" id="SSF54001">
    <property type="entry name" value="Cysteine proteinases"/>
    <property type="match status" value="1"/>
</dbReference>
<organism evidence="2 3">
    <name type="scientific">Cotesia congregata</name>
    <name type="common">Parasitoid wasp</name>
    <name type="synonym">Apanteles congregatus</name>
    <dbReference type="NCBI Taxonomy" id="51543"/>
    <lineage>
        <taxon>Eukaryota</taxon>
        <taxon>Metazoa</taxon>
        <taxon>Ecdysozoa</taxon>
        <taxon>Arthropoda</taxon>
        <taxon>Hexapoda</taxon>
        <taxon>Insecta</taxon>
        <taxon>Pterygota</taxon>
        <taxon>Neoptera</taxon>
        <taxon>Endopterygota</taxon>
        <taxon>Hymenoptera</taxon>
        <taxon>Apocrita</taxon>
        <taxon>Ichneumonoidea</taxon>
        <taxon>Braconidae</taxon>
        <taxon>Microgastrinae</taxon>
        <taxon>Cotesia</taxon>
    </lineage>
</organism>
<dbReference type="InterPro" id="IPR038765">
    <property type="entry name" value="Papain-like_cys_pep_sf"/>
</dbReference>